<evidence type="ECO:0000256" key="2">
    <source>
        <dbReference type="ARBA" id="ARBA00023136"/>
    </source>
</evidence>
<dbReference type="AlphaFoldDB" id="A0A2T6CGE2"/>
<dbReference type="InterPro" id="IPR036761">
    <property type="entry name" value="TTHA0802/YceI-like_sf"/>
</dbReference>
<keyword evidence="3" id="KW-0998">Cell outer membrane</keyword>
<dbReference type="SUPFAM" id="SSF101874">
    <property type="entry name" value="YceI-like"/>
    <property type="match status" value="1"/>
</dbReference>
<keyword evidence="2 4" id="KW-0472">Membrane</keyword>
<comment type="caution">
    <text evidence="7">The sequence shown here is derived from an EMBL/GenBank/DDBJ whole genome shotgun (WGS) entry which is preliminary data.</text>
</comment>
<dbReference type="SMART" id="SM00867">
    <property type="entry name" value="YceI"/>
    <property type="match status" value="1"/>
</dbReference>
<dbReference type="Pfam" id="PF04264">
    <property type="entry name" value="YceI"/>
    <property type="match status" value="1"/>
</dbReference>
<evidence type="ECO:0000256" key="5">
    <source>
        <dbReference type="SAM" id="SignalP"/>
    </source>
</evidence>
<evidence type="ECO:0000256" key="3">
    <source>
        <dbReference type="ARBA" id="ARBA00023237"/>
    </source>
</evidence>
<dbReference type="PANTHER" id="PTHR30329:SF21">
    <property type="entry name" value="LIPOPROTEIN YIAD-RELATED"/>
    <property type="match status" value="1"/>
</dbReference>
<accession>A0A2T6CGE2</accession>
<dbReference type="Gene3D" id="3.30.1330.60">
    <property type="entry name" value="OmpA-like domain"/>
    <property type="match status" value="1"/>
</dbReference>
<dbReference type="Pfam" id="PF00691">
    <property type="entry name" value="OmpA"/>
    <property type="match status" value="1"/>
</dbReference>
<dbReference type="InterPro" id="IPR006665">
    <property type="entry name" value="OmpA-like"/>
</dbReference>
<dbReference type="RefSeq" id="WP_025048463.1">
    <property type="nucleotide sequence ID" value="NZ_QBKU01000003.1"/>
</dbReference>
<name>A0A2T6CGE2_9RHOB</name>
<dbReference type="Proteomes" id="UP000244092">
    <property type="component" value="Unassembled WGS sequence"/>
</dbReference>
<dbReference type="Gene3D" id="2.40.128.110">
    <property type="entry name" value="Lipid/polyisoprenoid-binding, YceI-like"/>
    <property type="match status" value="1"/>
</dbReference>
<dbReference type="PRINTS" id="PR01021">
    <property type="entry name" value="OMPADOMAIN"/>
</dbReference>
<evidence type="ECO:0000313" key="7">
    <source>
        <dbReference type="EMBL" id="PTX74565.1"/>
    </source>
</evidence>
<comment type="subcellular location">
    <subcellularLocation>
        <location evidence="1">Cell outer membrane</location>
    </subcellularLocation>
</comment>
<dbReference type="EMBL" id="QBKU01000003">
    <property type="protein sequence ID" value="PTX74565.1"/>
    <property type="molecule type" value="Genomic_DNA"/>
</dbReference>
<dbReference type="CDD" id="cd07185">
    <property type="entry name" value="OmpA_C-like"/>
    <property type="match status" value="1"/>
</dbReference>
<dbReference type="InterPro" id="IPR007372">
    <property type="entry name" value="Lipid/polyisoprenoid-bd_YceI"/>
</dbReference>
<feature type="signal peptide" evidence="5">
    <location>
        <begin position="1"/>
        <end position="27"/>
    </location>
</feature>
<evidence type="ECO:0000259" key="6">
    <source>
        <dbReference type="PROSITE" id="PS51123"/>
    </source>
</evidence>
<feature type="chain" id="PRO_5015685497" evidence="5">
    <location>
        <begin position="28"/>
        <end position="353"/>
    </location>
</feature>
<proteinExistence type="predicted"/>
<reference evidence="7 8" key="1">
    <citation type="submission" date="2018-04" db="EMBL/GenBank/DDBJ databases">
        <title>Genomic Encyclopedia of Archaeal and Bacterial Type Strains, Phase II (KMG-II): from individual species to whole genera.</title>
        <authorList>
            <person name="Goeker M."/>
        </authorList>
    </citation>
    <scope>NUCLEOTIDE SEQUENCE [LARGE SCALE GENOMIC DNA]</scope>
    <source>
        <strain evidence="7 8">DSM 12244</strain>
    </source>
</reference>
<dbReference type="PROSITE" id="PS51123">
    <property type="entry name" value="OMPA_2"/>
    <property type="match status" value="1"/>
</dbReference>
<feature type="domain" description="OmpA-like" evidence="6">
    <location>
        <begin position="237"/>
        <end position="353"/>
    </location>
</feature>
<gene>
    <name evidence="7" type="ORF">C8N31_10341</name>
</gene>
<evidence type="ECO:0000313" key="8">
    <source>
        <dbReference type="Proteomes" id="UP000244092"/>
    </source>
</evidence>
<dbReference type="InterPro" id="IPR006664">
    <property type="entry name" value="OMP_bac"/>
</dbReference>
<dbReference type="InterPro" id="IPR050330">
    <property type="entry name" value="Bact_OuterMem_StrucFunc"/>
</dbReference>
<dbReference type="InterPro" id="IPR036737">
    <property type="entry name" value="OmpA-like_sf"/>
</dbReference>
<sequence>MTHGKLWLNTIYAALLLSLIAILPAAAQSPFEGGWTLNTEMSNLSFQSVKKQTVVESSGFATFQGTIDESGMANVTVLLDSVDTKIDLRNVRMRFLFFETFKFPEAKITAQINPDDIADLATVRRKKVAVDYTIDLHGVTQSYQSVVTATLLTDDLVSIASATPISVPVADFNLTEGLGKLQDAANVTIIPSATVSFDWVFARNTSTVAVAPAAAPAQPANAALEAEGDFDKAACKGRFEILSRTGNIYFASGSSRLENKSGPLLDSLANIVLRCPGMVIEVGGHTDSVGSAASNQRLSESRAASVVTYLQGKGLAKDTMIAKGYGETQPIADNNTKKGRWDNRRIEFKVLEN</sequence>
<protein>
    <submittedName>
        <fullName evidence="7">Outer membrane protein OmpA-like peptidoglycan-associated protein</fullName>
    </submittedName>
</protein>
<organism evidence="7 8">
    <name type="scientific">Sulfitobacter mediterraneus</name>
    <dbReference type="NCBI Taxonomy" id="83219"/>
    <lineage>
        <taxon>Bacteria</taxon>
        <taxon>Pseudomonadati</taxon>
        <taxon>Pseudomonadota</taxon>
        <taxon>Alphaproteobacteria</taxon>
        <taxon>Rhodobacterales</taxon>
        <taxon>Roseobacteraceae</taxon>
        <taxon>Sulfitobacter</taxon>
    </lineage>
</organism>
<dbReference type="PANTHER" id="PTHR30329">
    <property type="entry name" value="STATOR ELEMENT OF FLAGELLAR MOTOR COMPLEX"/>
    <property type="match status" value="1"/>
</dbReference>
<evidence type="ECO:0000256" key="4">
    <source>
        <dbReference type="PROSITE-ProRule" id="PRU00473"/>
    </source>
</evidence>
<keyword evidence="5" id="KW-0732">Signal</keyword>
<dbReference type="OrthoDB" id="5525824at2"/>
<dbReference type="GO" id="GO:0009279">
    <property type="term" value="C:cell outer membrane"/>
    <property type="evidence" value="ECO:0007669"/>
    <property type="project" value="UniProtKB-SubCell"/>
</dbReference>
<evidence type="ECO:0000256" key="1">
    <source>
        <dbReference type="ARBA" id="ARBA00004442"/>
    </source>
</evidence>
<dbReference type="SUPFAM" id="SSF103088">
    <property type="entry name" value="OmpA-like"/>
    <property type="match status" value="1"/>
</dbReference>